<evidence type="ECO:0000313" key="2">
    <source>
        <dbReference type="Proteomes" id="UP001282474"/>
    </source>
</evidence>
<dbReference type="EMBL" id="JARAWJ010000103">
    <property type="protein sequence ID" value="MDX3044684.1"/>
    <property type="molecule type" value="Genomic_DNA"/>
</dbReference>
<organism evidence="1 2">
    <name type="scientific">Streptomyces caniscabiei</name>
    <dbReference type="NCBI Taxonomy" id="2746961"/>
    <lineage>
        <taxon>Bacteria</taxon>
        <taxon>Bacillati</taxon>
        <taxon>Actinomycetota</taxon>
        <taxon>Actinomycetes</taxon>
        <taxon>Kitasatosporales</taxon>
        <taxon>Streptomycetaceae</taxon>
        <taxon>Streptomyces</taxon>
    </lineage>
</organism>
<proteinExistence type="predicted"/>
<reference evidence="1 2" key="1">
    <citation type="journal article" date="2023" name="Microb. Genom.">
        <title>Mesoterricola silvestris gen. nov., sp. nov., Mesoterricola sediminis sp. nov., Geothrix oryzae sp. nov., Geothrix edaphica sp. nov., Geothrix rubra sp. nov., and Geothrix limicola sp. nov., six novel members of Acidobacteriota isolated from soils.</title>
        <authorList>
            <person name="Weisberg A.J."/>
            <person name="Pearce E."/>
            <person name="Kramer C.G."/>
            <person name="Chang J.H."/>
            <person name="Clarke C.R."/>
        </authorList>
    </citation>
    <scope>NUCLEOTIDE SEQUENCE [LARGE SCALE GENOMIC DNA]</scope>
    <source>
        <strain evidence="1 2">NE20-4-1</strain>
    </source>
</reference>
<name>A0ABU4N6I0_9ACTN</name>
<protein>
    <submittedName>
        <fullName evidence="1">Uncharacterized protein</fullName>
    </submittedName>
</protein>
<gene>
    <name evidence="1" type="ORF">PV383_47160</name>
</gene>
<sequence>MYSISRTSGCVYRLTLGALTGGSYHLNPGGYHCDAPDLRSFLEQLRTHLTEAVSAQRAARSRRGRK</sequence>
<keyword evidence="2" id="KW-1185">Reference proteome</keyword>
<evidence type="ECO:0000313" key="1">
    <source>
        <dbReference type="EMBL" id="MDX3044684.1"/>
    </source>
</evidence>
<comment type="caution">
    <text evidence="1">The sequence shown here is derived from an EMBL/GenBank/DDBJ whole genome shotgun (WGS) entry which is preliminary data.</text>
</comment>
<accession>A0ABU4N6I0</accession>
<dbReference type="Proteomes" id="UP001282474">
    <property type="component" value="Unassembled WGS sequence"/>
</dbReference>
<dbReference type="RefSeq" id="WP_045558305.1">
    <property type="nucleotide sequence ID" value="NZ_JABXWF010000046.1"/>
</dbReference>